<organism evidence="1">
    <name type="scientific">Thermodesulforhabdus norvegica</name>
    <dbReference type="NCBI Taxonomy" id="39841"/>
    <lineage>
        <taxon>Bacteria</taxon>
        <taxon>Pseudomonadati</taxon>
        <taxon>Thermodesulfobacteriota</taxon>
        <taxon>Syntrophobacteria</taxon>
        <taxon>Syntrophobacterales</taxon>
        <taxon>Thermodesulforhabdaceae</taxon>
        <taxon>Thermodesulforhabdus</taxon>
    </lineage>
</organism>
<accession>A0A7C1B1S2</accession>
<dbReference type="Pfam" id="PF03692">
    <property type="entry name" value="CxxCxxCC"/>
    <property type="match status" value="1"/>
</dbReference>
<proteinExistence type="predicted"/>
<dbReference type="Proteomes" id="UP000886355">
    <property type="component" value="Unassembled WGS sequence"/>
</dbReference>
<feature type="non-terminal residue" evidence="1">
    <location>
        <position position="1"/>
    </location>
</feature>
<name>A0A7C1B1S2_9BACT</name>
<dbReference type="InterPro" id="IPR005358">
    <property type="entry name" value="Puta_zinc/iron-chelating_dom"/>
</dbReference>
<evidence type="ECO:0000313" key="1">
    <source>
        <dbReference type="EMBL" id="HDL90181.1"/>
    </source>
</evidence>
<comment type="caution">
    <text evidence="1">The sequence shown here is derived from an EMBL/GenBank/DDBJ whole genome shotgun (WGS) entry which is preliminary data.</text>
</comment>
<protein>
    <submittedName>
        <fullName evidence="1">YkgJ family cysteine cluster protein</fullName>
    </submittedName>
</protein>
<sequence length="207" mass="24341">YMEDLELLKTEKIPWNQLVTLRRGEPVRHPASGKTFFLVDERIKLREKPGTNTCVFLNETSDVCTCTIYENRPLQCRAQACWDLTAYEQLKDQVYLTRRDIFAEVDVLLDIIIEHDKRCGFEKLHFLFQQLERNRDVANQILDLVAYESHFRNFVGQQLNIPEEIYDLVFGRSFETLISLFGCKIKISGDTRYLEVIGTVEEDPKKR</sequence>
<dbReference type="AlphaFoldDB" id="A0A7C1B1S2"/>
<gene>
    <name evidence="1" type="ORF">ENG14_04690</name>
</gene>
<reference evidence="1" key="1">
    <citation type="journal article" date="2020" name="mSystems">
        <title>Genome- and Community-Level Interaction Insights into Carbon Utilization and Element Cycling Functions of Hydrothermarchaeota in Hydrothermal Sediment.</title>
        <authorList>
            <person name="Zhou Z."/>
            <person name="Liu Y."/>
            <person name="Xu W."/>
            <person name="Pan J."/>
            <person name="Luo Z.H."/>
            <person name="Li M."/>
        </authorList>
    </citation>
    <scope>NUCLEOTIDE SEQUENCE [LARGE SCALE GENOMIC DNA]</scope>
    <source>
        <strain evidence="1">HyVt-19</strain>
    </source>
</reference>
<dbReference type="EMBL" id="DQZW01000220">
    <property type="protein sequence ID" value="HDL90181.1"/>
    <property type="molecule type" value="Genomic_DNA"/>
</dbReference>